<name>A0A4Z1NF20_9PEZI</name>
<proteinExistence type="predicted"/>
<dbReference type="AlphaFoldDB" id="A0A4Z1NF20"/>
<organism evidence="2 3">
    <name type="scientific">Venturia nashicola</name>
    <dbReference type="NCBI Taxonomy" id="86259"/>
    <lineage>
        <taxon>Eukaryota</taxon>
        <taxon>Fungi</taxon>
        <taxon>Dikarya</taxon>
        <taxon>Ascomycota</taxon>
        <taxon>Pezizomycotina</taxon>
        <taxon>Dothideomycetes</taxon>
        <taxon>Pleosporomycetidae</taxon>
        <taxon>Venturiales</taxon>
        <taxon>Venturiaceae</taxon>
        <taxon>Venturia</taxon>
    </lineage>
</organism>
<dbReference type="Proteomes" id="UP000298493">
    <property type="component" value="Unassembled WGS sequence"/>
</dbReference>
<comment type="caution">
    <text evidence="2">The sequence shown here is derived from an EMBL/GenBank/DDBJ whole genome shotgun (WGS) entry which is preliminary data.</text>
</comment>
<reference evidence="2 3" key="1">
    <citation type="submission" date="2019-04" db="EMBL/GenBank/DDBJ databases">
        <title>High contiguity whole genome sequence and gene annotation resource for two Venturia nashicola isolates.</title>
        <authorList>
            <person name="Prokchorchik M."/>
            <person name="Won K."/>
            <person name="Lee Y."/>
            <person name="Choi E.D."/>
            <person name="Segonzac C."/>
            <person name="Sohn K.H."/>
        </authorList>
    </citation>
    <scope>NUCLEOTIDE SEQUENCE [LARGE SCALE GENOMIC DNA]</scope>
    <source>
        <strain evidence="2 3">PRI2</strain>
    </source>
</reference>
<gene>
    <name evidence="2" type="ORF">E6O75_ATG07171</name>
</gene>
<keyword evidence="3" id="KW-1185">Reference proteome</keyword>
<accession>A0A4Z1NF20</accession>
<dbReference type="EMBL" id="SNSC02000024">
    <property type="protein sequence ID" value="TID13939.1"/>
    <property type="molecule type" value="Genomic_DNA"/>
</dbReference>
<evidence type="ECO:0000256" key="1">
    <source>
        <dbReference type="SAM" id="MobiDB-lite"/>
    </source>
</evidence>
<feature type="region of interest" description="Disordered" evidence="1">
    <location>
        <begin position="1"/>
        <end position="33"/>
    </location>
</feature>
<evidence type="ECO:0000313" key="2">
    <source>
        <dbReference type="EMBL" id="TID13939.1"/>
    </source>
</evidence>
<feature type="compositionally biased region" description="Basic and acidic residues" evidence="1">
    <location>
        <begin position="1"/>
        <end position="29"/>
    </location>
</feature>
<evidence type="ECO:0000313" key="3">
    <source>
        <dbReference type="Proteomes" id="UP000298493"/>
    </source>
</evidence>
<sequence length="72" mass="8375">MARKEIEDGKNDKSIRVKENIARTGETESRTSPLRTKTSLFQIRFLNFLRQGVVRSQPSCFCFLVNERQKSP</sequence>
<protein>
    <submittedName>
        <fullName evidence="2">Uncharacterized protein</fullName>
    </submittedName>
</protein>